<keyword evidence="5" id="KW-1185">Reference proteome</keyword>
<dbReference type="InterPro" id="IPR031304">
    <property type="entry name" value="SLT_2"/>
</dbReference>
<dbReference type="NCBIfam" id="TIGR02282">
    <property type="entry name" value="MltB"/>
    <property type="match status" value="1"/>
</dbReference>
<dbReference type="SUPFAM" id="SSF53955">
    <property type="entry name" value="Lysozyme-like"/>
    <property type="match status" value="1"/>
</dbReference>
<evidence type="ECO:0000256" key="1">
    <source>
        <dbReference type="PIRSR" id="PIRSR611757-1"/>
    </source>
</evidence>
<organism evidence="4 5">
    <name type="scientific">Pseudidiomarina woesei</name>
    <dbReference type="NCBI Taxonomy" id="1381080"/>
    <lineage>
        <taxon>Bacteria</taxon>
        <taxon>Pseudomonadati</taxon>
        <taxon>Pseudomonadota</taxon>
        <taxon>Gammaproteobacteria</taxon>
        <taxon>Alteromonadales</taxon>
        <taxon>Idiomarinaceae</taxon>
        <taxon>Pseudidiomarina</taxon>
    </lineage>
</organism>
<dbReference type="OrthoDB" id="9772911at2"/>
<sequence length="337" mass="38510">MAGQFIVRSLLLATLALSSTLADTAKATTTSKTDDYQHQREQFVQQMVTKHNFARDQVEELLTQAQRNEAILEAIARPWEAKPWFQYYPIFLTEKRLAAGLKFWHEHQDTLARAEQHYGVPAEIIVAIIGVETFYGGYLGNYLVLDALYTLGFHYPPRSKFFRSELEQYLLLTQEEKLPATELKGSYAGAMGYGQFISSSYRHYAVDFDGDNVRDLLNNPVDAIGSVANYFAKHGWKTNQPVAVQLGTEDSFEKFVSKGLKPDQSIAELQQMGLKLPTELASDYQAKVFSFELEQGHEYWLGFTNFYVITRYNHSPLYAMAVYQFSQQLQQAKQSQQ</sequence>
<accession>A0A0K6GXW1</accession>
<dbReference type="Gene3D" id="1.10.530.10">
    <property type="match status" value="1"/>
</dbReference>
<dbReference type="InterPro" id="IPR023346">
    <property type="entry name" value="Lysozyme-like_dom_sf"/>
</dbReference>
<dbReference type="Pfam" id="PF13406">
    <property type="entry name" value="SLT_2"/>
    <property type="match status" value="1"/>
</dbReference>
<evidence type="ECO:0000256" key="2">
    <source>
        <dbReference type="SAM" id="SignalP"/>
    </source>
</evidence>
<feature type="signal peptide" evidence="2">
    <location>
        <begin position="1"/>
        <end position="27"/>
    </location>
</feature>
<proteinExistence type="predicted"/>
<dbReference type="RefSeq" id="WP_055438262.1">
    <property type="nucleotide sequence ID" value="NZ_CYHB01000001.1"/>
</dbReference>
<dbReference type="Proteomes" id="UP000182598">
    <property type="component" value="Unassembled WGS sequence"/>
</dbReference>
<dbReference type="InterPro" id="IPR043426">
    <property type="entry name" value="MltB-like"/>
</dbReference>
<dbReference type="Gene3D" id="1.10.8.350">
    <property type="entry name" value="Bacterial muramidase"/>
    <property type="match status" value="1"/>
</dbReference>
<dbReference type="InterPro" id="IPR011757">
    <property type="entry name" value="Lytic_transglycosylase_MltB"/>
</dbReference>
<feature type="active site" evidence="1">
    <location>
        <position position="132"/>
    </location>
</feature>
<dbReference type="FunFam" id="1.10.8.350:FF:000001">
    <property type="entry name" value="Lytic murein transglycosylase B"/>
    <property type="match status" value="1"/>
</dbReference>
<evidence type="ECO:0000313" key="4">
    <source>
        <dbReference type="EMBL" id="CUA83420.1"/>
    </source>
</evidence>
<dbReference type="EMBL" id="CYHB01000001">
    <property type="protein sequence ID" value="CUA83420.1"/>
    <property type="molecule type" value="Genomic_DNA"/>
</dbReference>
<dbReference type="PANTHER" id="PTHR30163">
    <property type="entry name" value="MEMBRANE-BOUND LYTIC MUREIN TRANSGLYCOSYLASE B"/>
    <property type="match status" value="1"/>
</dbReference>
<dbReference type="GO" id="GO:0009253">
    <property type="term" value="P:peptidoglycan catabolic process"/>
    <property type="evidence" value="ECO:0007669"/>
    <property type="project" value="TreeGrafter"/>
</dbReference>
<feature type="domain" description="Transglycosylase SLT" evidence="3">
    <location>
        <begin position="37"/>
        <end position="327"/>
    </location>
</feature>
<feature type="chain" id="PRO_5005503780" evidence="2">
    <location>
        <begin position="28"/>
        <end position="337"/>
    </location>
</feature>
<evidence type="ECO:0000313" key="5">
    <source>
        <dbReference type="Proteomes" id="UP000182598"/>
    </source>
</evidence>
<keyword evidence="2" id="KW-0732">Signal</keyword>
<protein>
    <submittedName>
        <fullName evidence="4">Lytic murein transglycosylase B</fullName>
    </submittedName>
</protein>
<evidence type="ECO:0000259" key="3">
    <source>
        <dbReference type="Pfam" id="PF13406"/>
    </source>
</evidence>
<reference evidence="5" key="1">
    <citation type="submission" date="2015-08" db="EMBL/GenBank/DDBJ databases">
        <authorList>
            <person name="Varghese N."/>
        </authorList>
    </citation>
    <scope>NUCLEOTIDE SEQUENCE [LARGE SCALE GENOMIC DNA]</scope>
    <source>
        <strain evidence="5">DSM 27808</strain>
    </source>
</reference>
<name>A0A0K6GXW1_9GAMM</name>
<gene>
    <name evidence="4" type="ORF">Ga0061064_0593</name>
</gene>
<dbReference type="PANTHER" id="PTHR30163:SF9">
    <property type="entry name" value="MEMBRANE-BOUND LYTIC MUREIN TRANSGLYCOSYLASE B"/>
    <property type="match status" value="1"/>
</dbReference>
<dbReference type="GO" id="GO:0008933">
    <property type="term" value="F:peptidoglycan lytic transglycosylase activity"/>
    <property type="evidence" value="ECO:0007669"/>
    <property type="project" value="TreeGrafter"/>
</dbReference>
<dbReference type="CDD" id="cd13399">
    <property type="entry name" value="Slt35-like"/>
    <property type="match status" value="1"/>
</dbReference>
<dbReference type="AlphaFoldDB" id="A0A0K6GXW1"/>